<dbReference type="RefSeq" id="WP_022036785.1">
    <property type="nucleotide sequence ID" value="NZ_AP031447.1"/>
</dbReference>
<proteinExistence type="predicted"/>
<dbReference type="EMBL" id="JAPRAY010000041">
    <property type="protein sequence ID" value="MCZ0669115.1"/>
    <property type="molecule type" value="Genomic_DNA"/>
</dbReference>
<dbReference type="GO" id="GO:0016747">
    <property type="term" value="F:acyltransferase activity, transferring groups other than amino-acyl groups"/>
    <property type="evidence" value="ECO:0007669"/>
    <property type="project" value="InterPro"/>
</dbReference>
<evidence type="ECO:0000313" key="4">
    <source>
        <dbReference type="Proteomes" id="UP001079535"/>
    </source>
</evidence>
<dbReference type="AlphaFoldDB" id="A0A9Q4F2I6"/>
<name>A0A9Q4F2I6_MEDGN</name>
<dbReference type="Proteomes" id="UP001076974">
    <property type="component" value="Unassembled WGS sequence"/>
</dbReference>
<dbReference type="InterPro" id="IPR000182">
    <property type="entry name" value="GNAT_dom"/>
</dbReference>
<dbReference type="Pfam" id="PF13673">
    <property type="entry name" value="Acetyltransf_10"/>
    <property type="match status" value="1"/>
</dbReference>
<sequence>MNANVDLTNIVLETDCKFDMATKNDIDKVLEIYNSNSDFLEKHLGASRVSKEFIANEMEEMKKIGFRSFVIKNSEGNTVGICDFKIAEEVYLSLLMIDGKQKRNGLGSRIYSQLEQLFQAEGADRIRIDVVYEDNVVAFWEKQGFIPCEKIQLEWNGYKSNAIKMVKTISKWESGVSQTKRY</sequence>
<organism evidence="2 4">
    <name type="scientific">Mediterraneibacter gnavus</name>
    <name type="common">Ruminococcus gnavus</name>
    <dbReference type="NCBI Taxonomy" id="33038"/>
    <lineage>
        <taxon>Bacteria</taxon>
        <taxon>Bacillati</taxon>
        <taxon>Bacillota</taxon>
        <taxon>Clostridia</taxon>
        <taxon>Lachnospirales</taxon>
        <taxon>Lachnospiraceae</taxon>
        <taxon>Mediterraneibacter</taxon>
    </lineage>
</organism>
<reference evidence="2" key="1">
    <citation type="submission" date="2022-11" db="EMBL/GenBank/DDBJ databases">
        <title>Temperate bacteriophages infecting mucin-degrading bacterium Ruminococcus gnavus from the human gut.</title>
        <authorList>
            <person name="Buttimer C."/>
        </authorList>
    </citation>
    <scope>NUCLEOTIDE SEQUENCE</scope>
    <source>
        <strain evidence="2">CCUG 49994</strain>
        <strain evidence="3">CCUG 52279</strain>
    </source>
</reference>
<comment type="caution">
    <text evidence="2">The sequence shown here is derived from an EMBL/GenBank/DDBJ whole genome shotgun (WGS) entry which is preliminary data.</text>
</comment>
<dbReference type="Gene3D" id="3.40.630.30">
    <property type="match status" value="1"/>
</dbReference>
<dbReference type="SUPFAM" id="SSF55729">
    <property type="entry name" value="Acyl-CoA N-acyltransferases (Nat)"/>
    <property type="match status" value="1"/>
</dbReference>
<dbReference type="InterPro" id="IPR016181">
    <property type="entry name" value="Acyl_CoA_acyltransferase"/>
</dbReference>
<protein>
    <submittedName>
        <fullName evidence="2">GNAT family N-acetyltransferase</fullName>
    </submittedName>
</protein>
<accession>A0A9Q4F2I6</accession>
<dbReference type="PROSITE" id="PS51186">
    <property type="entry name" value="GNAT"/>
    <property type="match status" value="1"/>
</dbReference>
<gene>
    <name evidence="3" type="ORF">OZZ16_05395</name>
    <name evidence="2" type="ORF">OZZ17_16620</name>
</gene>
<dbReference type="EMBL" id="JAPRBD010000003">
    <property type="protein sequence ID" value="MCZ0689356.1"/>
    <property type="molecule type" value="Genomic_DNA"/>
</dbReference>
<feature type="domain" description="N-acetyltransferase" evidence="1">
    <location>
        <begin position="16"/>
        <end position="170"/>
    </location>
</feature>
<evidence type="ECO:0000313" key="3">
    <source>
        <dbReference type="EMBL" id="MCZ0689356.1"/>
    </source>
</evidence>
<evidence type="ECO:0000259" key="1">
    <source>
        <dbReference type="PROSITE" id="PS51186"/>
    </source>
</evidence>
<dbReference type="Proteomes" id="UP001079535">
    <property type="component" value="Unassembled WGS sequence"/>
</dbReference>
<evidence type="ECO:0000313" key="2">
    <source>
        <dbReference type="EMBL" id="MCZ0669115.1"/>
    </source>
</evidence>